<organism evidence="1 2">
    <name type="scientific">Trichonephila clavata</name>
    <name type="common">Joro spider</name>
    <name type="synonym">Nephila clavata</name>
    <dbReference type="NCBI Taxonomy" id="2740835"/>
    <lineage>
        <taxon>Eukaryota</taxon>
        <taxon>Metazoa</taxon>
        <taxon>Ecdysozoa</taxon>
        <taxon>Arthropoda</taxon>
        <taxon>Chelicerata</taxon>
        <taxon>Arachnida</taxon>
        <taxon>Araneae</taxon>
        <taxon>Araneomorphae</taxon>
        <taxon>Entelegynae</taxon>
        <taxon>Araneoidea</taxon>
        <taxon>Nephilidae</taxon>
        <taxon>Trichonephila</taxon>
    </lineage>
</organism>
<dbReference type="Proteomes" id="UP000887116">
    <property type="component" value="Unassembled WGS sequence"/>
</dbReference>
<dbReference type="OrthoDB" id="10379978at2759"/>
<evidence type="ECO:0000313" key="1">
    <source>
        <dbReference type="EMBL" id="GFR01248.1"/>
    </source>
</evidence>
<proteinExistence type="predicted"/>
<sequence>MPNNDQTNMDVNGSATNQIPSEPHIIAFDSENGMRIEAWLEYFNNACKLNNKDNDWKIHISKYLKGSALTHYINSCHNTSNFDDLCNK</sequence>
<protein>
    <submittedName>
        <fullName evidence="1">Uncharacterized protein</fullName>
    </submittedName>
</protein>
<dbReference type="EMBL" id="BMAO01015344">
    <property type="protein sequence ID" value="GFR01248.1"/>
    <property type="molecule type" value="Genomic_DNA"/>
</dbReference>
<name>A0A8X6GCT2_TRICU</name>
<gene>
    <name evidence="1" type="primary">NCL1_42580</name>
    <name evidence="1" type="ORF">TNCT_400131</name>
</gene>
<dbReference type="AlphaFoldDB" id="A0A8X6GCT2"/>
<reference evidence="1" key="1">
    <citation type="submission" date="2020-07" db="EMBL/GenBank/DDBJ databases">
        <title>Multicomponent nature underlies the extraordinary mechanical properties of spider dragline silk.</title>
        <authorList>
            <person name="Kono N."/>
            <person name="Nakamura H."/>
            <person name="Mori M."/>
            <person name="Yoshida Y."/>
            <person name="Ohtoshi R."/>
            <person name="Malay A.D."/>
            <person name="Moran D.A.P."/>
            <person name="Tomita M."/>
            <person name="Numata K."/>
            <person name="Arakawa K."/>
        </authorList>
    </citation>
    <scope>NUCLEOTIDE SEQUENCE</scope>
</reference>
<evidence type="ECO:0000313" key="2">
    <source>
        <dbReference type="Proteomes" id="UP000887116"/>
    </source>
</evidence>
<comment type="caution">
    <text evidence="1">The sequence shown here is derived from an EMBL/GenBank/DDBJ whole genome shotgun (WGS) entry which is preliminary data.</text>
</comment>
<accession>A0A8X6GCT2</accession>
<keyword evidence="2" id="KW-1185">Reference proteome</keyword>